<dbReference type="FunFam" id="3.40.1090.10:FF:000003">
    <property type="entry name" value="Patatin-like phospholipase domain-containing protein 2"/>
    <property type="match status" value="1"/>
</dbReference>
<dbReference type="EMBL" id="JARPUR010000001">
    <property type="protein sequence ID" value="KAK4886454.1"/>
    <property type="molecule type" value="Genomic_DNA"/>
</dbReference>
<reference evidence="7" key="1">
    <citation type="submission" date="2023-01" db="EMBL/GenBank/DDBJ databases">
        <title>Key to firefly adult light organ development and bioluminescence: homeobox transcription factors regulate luciferase expression and transportation to peroxisome.</title>
        <authorList>
            <person name="Fu X."/>
        </authorList>
    </citation>
    <scope>NUCLEOTIDE SEQUENCE [LARGE SCALE GENOMIC DNA]</scope>
</reference>
<feature type="active site" description="Proton acceptor" evidence="4">
    <location>
        <position position="1026"/>
    </location>
</feature>
<keyword evidence="3 4" id="KW-0443">Lipid metabolism</keyword>
<keyword evidence="7" id="KW-1185">Reference proteome</keyword>
<evidence type="ECO:0000259" key="5">
    <source>
        <dbReference type="PROSITE" id="PS51635"/>
    </source>
</evidence>
<name>A0AAN7SLY8_9COLE</name>
<evidence type="ECO:0000256" key="2">
    <source>
        <dbReference type="ARBA" id="ARBA00022801"/>
    </source>
</evidence>
<dbReference type="FunFam" id="3.40.1090.10:FF:000017">
    <property type="entry name" value="Patatin-like phospholipase domain-containing protein 2"/>
    <property type="match status" value="1"/>
</dbReference>
<dbReference type="InterPro" id="IPR010622">
    <property type="entry name" value="FAST_Leu-rich"/>
</dbReference>
<dbReference type="EC" id="3.1.1.3" evidence="1"/>
<dbReference type="Gene3D" id="3.40.1090.10">
    <property type="entry name" value="Cytosolic phospholipase A2 catalytic domain"/>
    <property type="match status" value="2"/>
</dbReference>
<dbReference type="Proteomes" id="UP001353858">
    <property type="component" value="Unassembled WGS sequence"/>
</dbReference>
<evidence type="ECO:0000313" key="6">
    <source>
        <dbReference type="EMBL" id="KAK4886454.1"/>
    </source>
</evidence>
<evidence type="ECO:0000256" key="3">
    <source>
        <dbReference type="ARBA" id="ARBA00023098"/>
    </source>
</evidence>
<proteinExistence type="predicted"/>
<feature type="domain" description="PNPLA" evidence="5">
    <location>
        <begin position="872"/>
        <end position="1039"/>
    </location>
</feature>
<feature type="short sequence motif" description="DGA/G" evidence="4">
    <location>
        <begin position="1026"/>
        <end position="1028"/>
    </location>
</feature>
<comment type="caution">
    <text evidence="6">The sequence shown here is derived from an EMBL/GenBank/DDBJ whole genome shotgun (WGS) entry which is preliminary data.</text>
</comment>
<dbReference type="InterPro" id="IPR013579">
    <property type="entry name" value="FAST_2"/>
</dbReference>
<sequence>MNFFNGTRKIRLLFKFKNHMFRIYSHRSIITLNNAHLYEKLMCFNCTSIMHRKLSDDSNNLVIDDIDDISQLLQYSDGLQHQYVKYSLYTDSTDSLIQKLNNCESIQEVFNTIKANLKEMDHKHISQAILVLWDLQKMFLYSQNLHYISENDPVVQNYMTRLTTHPEFKLLIKLAKEKYNNFDAESIGCFLLYISKMGITLNHDFIIFFLKLQKLFKTHMSLTALSRIIVAVRSELNLSSFFLVLDTVPFILAELENCNTIENLKLITICLNHLHQVVTDDVLEKYMEKVNKIVMTSELEITSFRSLLKILSFLHYPQWSNKCTKLSSELILHMKDHIHLLTVYELFLLFEVLFKNQEPAEILTEMQRCASRLYLNLEDDPYVPHETKLKLLSCIICFSSPLNRHEYEKLLKKFLDKPLTNLNSSFDLLRILTFVKPSDTNLCKVFWDNVLNLIKNSDIEKEENVLLRLCLKYMNSTSDIRYRHKELEKYILLHLENQFKNGITLLIPSQLSTATAFVLAFGNKTEIIDTVVNKVIQNWTQFNYLDCLYISKGLRNLEYGSNPISSSSQLSDIQEVLNKSITKNFESNNPTKNNFLLKSCIYSKCADSKLTSHLLLNLDTATEMSSPFLRNVIFCLQTTGALLPNLMNSMCDYVTSYKNRLLGFNAEKVAYLCYYLGYLPKNCNEVFQCIADIIIRDQERISGLSYIHVALALCFFNKLPDSFIKQIFNVTFLEKIDAELTTCYSKDRYPIRVRNTMMQLNRGVCLDYPEANVPWFHQKFIDDRGKKRKEHSKDYTNVRQYLLQCVDNPQYLAQDVMSAYGYHIDFLVELDENGHFINPNNNSTTGTKIAIIVTNQNAYTTINVQLKVIMNLSFAGCGFLGIYHVGVAVCFRKYAPHLLLNKISGASAGAIAACCLLCDLPLDDMTSDVLRLAIEARSRSLGPFSPSFNIQNLLLQGLEKYLPEDAHVKVNGKLHISLTRVYDGKNIIVSEFESREDLLQALLASAFVPVFSGILPPKFRGVRCMDGGFSDNLPAIDENTITVSPFCGESDICPRDDSSQLFHINVANTSIELSRHNIYRIARILFPPKPEILSNMCKQGFDDALRFLHRNNLISCTRCLAVQSTFVVSETIEECYEYDPECNECKLHQQEALVSNMPDTVMSIFQDAIDSANKGLVNWMFKHRGMKLLSVLSLPYTLPVDIMYATVTKFMSTTPVMGNGLWNLSKFFMDQVSTVLVKVHNHRQQLNANINCKVAISEYVVGPYDIESCLERDFQGTLNMNFTVNLEET</sequence>
<dbReference type="GO" id="GO:0044528">
    <property type="term" value="P:regulation of mitochondrial mRNA stability"/>
    <property type="evidence" value="ECO:0007669"/>
    <property type="project" value="InterPro"/>
</dbReference>
<dbReference type="GO" id="GO:0019433">
    <property type="term" value="P:triglyceride catabolic process"/>
    <property type="evidence" value="ECO:0007669"/>
    <property type="project" value="TreeGrafter"/>
</dbReference>
<dbReference type="Pfam" id="PF06743">
    <property type="entry name" value="FAST_1"/>
    <property type="match status" value="1"/>
</dbReference>
<dbReference type="GO" id="GO:0055088">
    <property type="term" value="P:lipid homeostasis"/>
    <property type="evidence" value="ECO:0007669"/>
    <property type="project" value="TreeGrafter"/>
</dbReference>
<organism evidence="6 7">
    <name type="scientific">Aquatica leii</name>
    <dbReference type="NCBI Taxonomy" id="1421715"/>
    <lineage>
        <taxon>Eukaryota</taxon>
        <taxon>Metazoa</taxon>
        <taxon>Ecdysozoa</taxon>
        <taxon>Arthropoda</taxon>
        <taxon>Hexapoda</taxon>
        <taxon>Insecta</taxon>
        <taxon>Pterygota</taxon>
        <taxon>Neoptera</taxon>
        <taxon>Endopterygota</taxon>
        <taxon>Coleoptera</taxon>
        <taxon>Polyphaga</taxon>
        <taxon>Elateriformia</taxon>
        <taxon>Elateroidea</taxon>
        <taxon>Lampyridae</taxon>
        <taxon>Luciolinae</taxon>
        <taxon>Aquatica</taxon>
    </lineage>
</organism>
<keyword evidence="2 4" id="KW-0378">Hydrolase</keyword>
<dbReference type="Pfam" id="PF01734">
    <property type="entry name" value="Patatin"/>
    <property type="match status" value="1"/>
</dbReference>
<dbReference type="Pfam" id="PF08368">
    <property type="entry name" value="FAST_2"/>
    <property type="match status" value="1"/>
</dbReference>
<dbReference type="CDD" id="cd07218">
    <property type="entry name" value="Pat_iPLA2"/>
    <property type="match status" value="1"/>
</dbReference>
<dbReference type="PANTHER" id="PTHR12406">
    <property type="entry name" value="CALCIUM-INDEPENDENT PHOSPHOLIPASE A2 IPLA2 -RELATED"/>
    <property type="match status" value="1"/>
</dbReference>
<gene>
    <name evidence="6" type="ORF">RN001_002725</name>
</gene>
<dbReference type="GO" id="GO:0016020">
    <property type="term" value="C:membrane"/>
    <property type="evidence" value="ECO:0007669"/>
    <property type="project" value="TreeGrafter"/>
</dbReference>
<dbReference type="GO" id="GO:0005811">
    <property type="term" value="C:lipid droplet"/>
    <property type="evidence" value="ECO:0007669"/>
    <property type="project" value="TreeGrafter"/>
</dbReference>
<keyword evidence="4" id="KW-0442">Lipid degradation</keyword>
<evidence type="ECO:0000313" key="7">
    <source>
        <dbReference type="Proteomes" id="UP001353858"/>
    </source>
</evidence>
<protein>
    <recommendedName>
        <fullName evidence="1">triacylglycerol lipase</fullName>
        <ecNumber evidence="1">3.1.1.3</ecNumber>
    </recommendedName>
</protein>
<feature type="active site" description="Nucleophile" evidence="4">
    <location>
        <position position="907"/>
    </location>
</feature>
<dbReference type="GO" id="GO:0004806">
    <property type="term" value="F:triacylglycerol lipase activity"/>
    <property type="evidence" value="ECO:0007669"/>
    <property type="project" value="UniProtKB-EC"/>
</dbReference>
<feature type="short sequence motif" description="GXSXG" evidence="4">
    <location>
        <begin position="905"/>
        <end position="909"/>
    </location>
</feature>
<dbReference type="InterPro" id="IPR033562">
    <property type="entry name" value="PLPL"/>
</dbReference>
<accession>A0AAN7SLY8</accession>
<evidence type="ECO:0000256" key="1">
    <source>
        <dbReference type="ARBA" id="ARBA00013279"/>
    </source>
</evidence>
<dbReference type="PANTHER" id="PTHR12406:SF41">
    <property type="entry name" value="BRUMMER, ISOFORM B-RELATED"/>
    <property type="match status" value="1"/>
</dbReference>
<evidence type="ECO:0000256" key="4">
    <source>
        <dbReference type="PROSITE-ProRule" id="PRU01161"/>
    </source>
</evidence>
<dbReference type="GO" id="GO:0005737">
    <property type="term" value="C:cytoplasm"/>
    <property type="evidence" value="ECO:0007669"/>
    <property type="project" value="TreeGrafter"/>
</dbReference>
<feature type="short sequence motif" description="GXGXXG" evidence="4">
    <location>
        <begin position="876"/>
        <end position="881"/>
    </location>
</feature>
<dbReference type="PROSITE" id="PS51635">
    <property type="entry name" value="PNPLA"/>
    <property type="match status" value="1"/>
</dbReference>
<dbReference type="SUPFAM" id="SSF52151">
    <property type="entry name" value="FabD/lysophospholipase-like"/>
    <property type="match status" value="1"/>
</dbReference>
<dbReference type="InterPro" id="IPR002641">
    <property type="entry name" value="PNPLA_dom"/>
</dbReference>
<dbReference type="InterPro" id="IPR016035">
    <property type="entry name" value="Acyl_Trfase/lysoPLipase"/>
</dbReference>